<dbReference type="GO" id="GO:0003676">
    <property type="term" value="F:nucleic acid binding"/>
    <property type="evidence" value="ECO:0007669"/>
    <property type="project" value="InterPro"/>
</dbReference>
<evidence type="ECO:0000313" key="2">
    <source>
        <dbReference type="WBParaSite" id="jg22102"/>
    </source>
</evidence>
<evidence type="ECO:0000313" key="1">
    <source>
        <dbReference type="Proteomes" id="UP000887574"/>
    </source>
</evidence>
<proteinExistence type="predicted"/>
<dbReference type="Proteomes" id="UP000887574">
    <property type="component" value="Unplaced"/>
</dbReference>
<keyword evidence="1" id="KW-1185">Reference proteome</keyword>
<dbReference type="Gene3D" id="3.30.420.10">
    <property type="entry name" value="Ribonuclease H-like superfamily/Ribonuclease H"/>
    <property type="match status" value="1"/>
</dbReference>
<organism evidence="1 2">
    <name type="scientific">Ditylenchus dipsaci</name>
    <dbReference type="NCBI Taxonomy" id="166011"/>
    <lineage>
        <taxon>Eukaryota</taxon>
        <taxon>Metazoa</taxon>
        <taxon>Ecdysozoa</taxon>
        <taxon>Nematoda</taxon>
        <taxon>Chromadorea</taxon>
        <taxon>Rhabditida</taxon>
        <taxon>Tylenchina</taxon>
        <taxon>Tylenchomorpha</taxon>
        <taxon>Sphaerularioidea</taxon>
        <taxon>Anguinidae</taxon>
        <taxon>Anguininae</taxon>
        <taxon>Ditylenchus</taxon>
    </lineage>
</organism>
<protein>
    <submittedName>
        <fullName evidence="2">Transposase</fullName>
    </submittedName>
</protein>
<accession>A0A915DRF2</accession>
<reference evidence="2" key="1">
    <citation type="submission" date="2022-11" db="UniProtKB">
        <authorList>
            <consortium name="WormBaseParasite"/>
        </authorList>
    </citation>
    <scope>IDENTIFICATION</scope>
</reference>
<dbReference type="AlphaFoldDB" id="A0A915DRF2"/>
<dbReference type="PANTHER" id="PTHR47326">
    <property type="entry name" value="TRANSPOSABLE ELEMENT TC3 TRANSPOSASE-LIKE PROTEIN"/>
    <property type="match status" value="1"/>
</dbReference>
<dbReference type="PANTHER" id="PTHR47326:SF1">
    <property type="entry name" value="HTH PSQ-TYPE DOMAIN-CONTAINING PROTEIN"/>
    <property type="match status" value="1"/>
</dbReference>
<dbReference type="WBParaSite" id="jg22102">
    <property type="protein sequence ID" value="jg22102"/>
    <property type="gene ID" value="jg22102"/>
</dbReference>
<dbReference type="InterPro" id="IPR036397">
    <property type="entry name" value="RNaseH_sf"/>
</dbReference>
<name>A0A915DRF2_9BILA</name>
<sequence>MSFTPQQRAFCVITLWWSERHTPTHNPTKGEWKGSLLGVDQIQGVPADQQPSIRDVARLEDTPSNSTIHRIAKDEFHPYKMQLRQLLRPIDQQKRVVHANNQLQLLEQDERFFDKIMFSDESHFHIHGQVNRQNFRYWCETNPHWYREAPLHSPRITVWAALGRMSVVGPIFMEGNVTAASYLRLLQEKFLPWS</sequence>